<dbReference type="InterPro" id="IPR017850">
    <property type="entry name" value="Alkaline_phosphatase_core_sf"/>
</dbReference>
<gene>
    <name evidence="7" type="ORF">DIT97_31205</name>
</gene>
<comment type="similarity">
    <text evidence="1">Belongs to the sulfatase family.</text>
</comment>
<keyword evidence="3" id="KW-0378">Hydrolase</keyword>
<evidence type="ECO:0000259" key="6">
    <source>
        <dbReference type="Pfam" id="PF00884"/>
    </source>
</evidence>
<evidence type="ECO:0000256" key="1">
    <source>
        <dbReference type="ARBA" id="ARBA00008779"/>
    </source>
</evidence>
<dbReference type="GO" id="GO:0046872">
    <property type="term" value="F:metal ion binding"/>
    <property type="evidence" value="ECO:0007669"/>
    <property type="project" value="UniProtKB-KW"/>
</dbReference>
<dbReference type="EMBL" id="DQAY01000194">
    <property type="protein sequence ID" value="HCO27255.1"/>
    <property type="molecule type" value="Genomic_DNA"/>
</dbReference>
<feature type="signal peptide" evidence="5">
    <location>
        <begin position="1"/>
        <end position="29"/>
    </location>
</feature>
<reference evidence="7 8" key="1">
    <citation type="journal article" date="2018" name="Nat. Biotechnol.">
        <title>A standardized bacterial taxonomy based on genome phylogeny substantially revises the tree of life.</title>
        <authorList>
            <person name="Parks D.H."/>
            <person name="Chuvochina M."/>
            <person name="Waite D.W."/>
            <person name="Rinke C."/>
            <person name="Skarshewski A."/>
            <person name="Chaumeil P.A."/>
            <person name="Hugenholtz P."/>
        </authorList>
    </citation>
    <scope>NUCLEOTIDE SEQUENCE [LARGE SCALE GENOMIC DNA]</scope>
    <source>
        <strain evidence="7">UBA9375</strain>
    </source>
</reference>
<accession>A0A3D3REL3</accession>
<comment type="caution">
    <text evidence="7">The sequence shown here is derived from an EMBL/GenBank/DDBJ whole genome shotgun (WGS) entry which is preliminary data.</text>
</comment>
<dbReference type="AlphaFoldDB" id="A0A3D3REL3"/>
<keyword evidence="5" id="KW-0732">Signal</keyword>
<evidence type="ECO:0000313" key="7">
    <source>
        <dbReference type="EMBL" id="HCO27255.1"/>
    </source>
</evidence>
<dbReference type="PANTHER" id="PTHR42693">
    <property type="entry name" value="ARYLSULFATASE FAMILY MEMBER"/>
    <property type="match status" value="1"/>
</dbReference>
<evidence type="ECO:0000256" key="3">
    <source>
        <dbReference type="ARBA" id="ARBA00022801"/>
    </source>
</evidence>
<dbReference type="GO" id="GO:0004065">
    <property type="term" value="F:arylsulfatase activity"/>
    <property type="evidence" value="ECO:0007669"/>
    <property type="project" value="TreeGrafter"/>
</dbReference>
<dbReference type="Pfam" id="PF00884">
    <property type="entry name" value="Sulfatase"/>
    <property type="match status" value="1"/>
</dbReference>
<dbReference type="SUPFAM" id="SSF53649">
    <property type="entry name" value="Alkaline phosphatase-like"/>
    <property type="match status" value="1"/>
</dbReference>
<evidence type="ECO:0000256" key="4">
    <source>
        <dbReference type="ARBA" id="ARBA00022837"/>
    </source>
</evidence>
<evidence type="ECO:0000256" key="2">
    <source>
        <dbReference type="ARBA" id="ARBA00022723"/>
    </source>
</evidence>
<dbReference type="Proteomes" id="UP000263642">
    <property type="component" value="Unassembled WGS sequence"/>
</dbReference>
<protein>
    <submittedName>
        <fullName evidence="7">Sulfatase</fullName>
    </submittedName>
</protein>
<keyword evidence="2" id="KW-0479">Metal-binding</keyword>
<keyword evidence="4" id="KW-0106">Calcium</keyword>
<dbReference type="Gene3D" id="3.40.720.10">
    <property type="entry name" value="Alkaline Phosphatase, subunit A"/>
    <property type="match status" value="1"/>
</dbReference>
<dbReference type="Gene3D" id="3.30.1120.10">
    <property type="match status" value="1"/>
</dbReference>
<organism evidence="7 8">
    <name type="scientific">Gimesia maris</name>
    <dbReference type="NCBI Taxonomy" id="122"/>
    <lineage>
        <taxon>Bacteria</taxon>
        <taxon>Pseudomonadati</taxon>
        <taxon>Planctomycetota</taxon>
        <taxon>Planctomycetia</taxon>
        <taxon>Planctomycetales</taxon>
        <taxon>Planctomycetaceae</taxon>
        <taxon>Gimesia</taxon>
    </lineage>
</organism>
<dbReference type="InterPro" id="IPR050738">
    <property type="entry name" value="Sulfatase"/>
</dbReference>
<evidence type="ECO:0000313" key="8">
    <source>
        <dbReference type="Proteomes" id="UP000263642"/>
    </source>
</evidence>
<feature type="domain" description="Sulfatase N-terminal" evidence="6">
    <location>
        <begin position="35"/>
        <end position="362"/>
    </location>
</feature>
<evidence type="ECO:0000256" key="5">
    <source>
        <dbReference type="SAM" id="SignalP"/>
    </source>
</evidence>
<proteinExistence type="inferred from homology"/>
<name>A0A3D3REL3_9PLAN</name>
<dbReference type="InterPro" id="IPR024607">
    <property type="entry name" value="Sulfatase_CS"/>
</dbReference>
<dbReference type="InterPro" id="IPR000917">
    <property type="entry name" value="Sulfatase_N"/>
</dbReference>
<feature type="chain" id="PRO_5017712456" evidence="5">
    <location>
        <begin position="30"/>
        <end position="459"/>
    </location>
</feature>
<dbReference type="PROSITE" id="PS00523">
    <property type="entry name" value="SULFATASE_1"/>
    <property type="match status" value="1"/>
</dbReference>
<sequence>MESPALMRPLMFSLLISVSCLLACSSSVAAEQQPPNIVLIMADDLGYGDLGCYGNKHVKTPHIDRLSAASLKFTDFHSAGAMCTPTRAAMLTGQYQQRFGRHFEAALSGKSNHDIGLPHQAVTMAELLKQQGYATACFGKWHLGYQPPWLPTNQGFDLFRGLTSGDGDHHTHVDRSGNEDWWHNNEFSMEKGYTADLLSKYSVAFMEANRTRPFFLYVPHLAIHFPWQGPQDPPHRKAGQDYHADKWGIIPDPGNVSPHTTAMIESLDQSVGKILSALIRLDLEQNTLVIFTSDNGGYLTYGKNFQNISSNGPLRGQKATLYEGGHRVPCLIAWPGIITAGVTDQTAHSVDLLPTLAQAAGISATNFQTDGLDLAPLWQTGRPLADRDLFWRMGNNRAVRRGQWKLCLKNNRSELYHLETDLGEQQNRAAEHPEIVNSMSQALKEWEEDVDTSAKKYSN</sequence>
<dbReference type="PANTHER" id="PTHR42693:SF53">
    <property type="entry name" value="ENDO-4-O-SULFATASE"/>
    <property type="match status" value="1"/>
</dbReference>